<evidence type="ECO:0000313" key="2">
    <source>
        <dbReference type="Proteomes" id="UP001420932"/>
    </source>
</evidence>
<dbReference type="EMBL" id="JBBNAF010000011">
    <property type="protein sequence ID" value="KAK9098329.1"/>
    <property type="molecule type" value="Genomic_DNA"/>
</dbReference>
<protein>
    <submittedName>
        <fullName evidence="1">Uncharacterized protein</fullName>
    </submittedName>
</protein>
<name>A0AAP0ES25_9MAGN</name>
<proteinExistence type="predicted"/>
<dbReference type="InterPro" id="IPR004252">
    <property type="entry name" value="Probable_transposase_24"/>
</dbReference>
<keyword evidence="2" id="KW-1185">Reference proteome</keyword>
<organism evidence="1 2">
    <name type="scientific">Stephania yunnanensis</name>
    <dbReference type="NCBI Taxonomy" id="152371"/>
    <lineage>
        <taxon>Eukaryota</taxon>
        <taxon>Viridiplantae</taxon>
        <taxon>Streptophyta</taxon>
        <taxon>Embryophyta</taxon>
        <taxon>Tracheophyta</taxon>
        <taxon>Spermatophyta</taxon>
        <taxon>Magnoliopsida</taxon>
        <taxon>Ranunculales</taxon>
        <taxon>Menispermaceae</taxon>
        <taxon>Menispermoideae</taxon>
        <taxon>Cissampelideae</taxon>
        <taxon>Stephania</taxon>
    </lineage>
</organism>
<gene>
    <name evidence="1" type="ORF">Syun_025374</name>
</gene>
<dbReference type="Pfam" id="PF03004">
    <property type="entry name" value="Transposase_24"/>
    <property type="match status" value="1"/>
</dbReference>
<comment type="caution">
    <text evidence="1">The sequence shown here is derived from an EMBL/GenBank/DDBJ whole genome shotgun (WGS) entry which is preliminary data.</text>
</comment>
<reference evidence="1 2" key="1">
    <citation type="submission" date="2024-01" db="EMBL/GenBank/DDBJ databases">
        <title>Genome assemblies of Stephania.</title>
        <authorList>
            <person name="Yang L."/>
        </authorList>
    </citation>
    <scope>NUCLEOTIDE SEQUENCE [LARGE SCALE GENOMIC DNA]</scope>
    <source>
        <strain evidence="1">YNDBR</strain>
        <tissue evidence="1">Leaf</tissue>
    </source>
</reference>
<dbReference type="Proteomes" id="UP001420932">
    <property type="component" value="Unassembled WGS sequence"/>
</dbReference>
<sequence length="133" mass="15636">MATIYHDFTNRLCKREFCHDYTTQEIFDSFKKMCSTPEFKARFEQCSKNRKSNKGGPGIRIYVHTCGSISIKQHYERLAKILGRPPTPLELFLHIHTRDHDGHTFSDQRVELVAIRMEVREGLRAHEDRESLV</sequence>
<evidence type="ECO:0000313" key="1">
    <source>
        <dbReference type="EMBL" id="KAK9098329.1"/>
    </source>
</evidence>
<accession>A0AAP0ES25</accession>
<dbReference type="AlphaFoldDB" id="A0AAP0ES25"/>